<protein>
    <submittedName>
        <fullName evidence="2">Nucleoside-diphosphate-sugar epimerase</fullName>
    </submittedName>
</protein>
<comment type="caution">
    <text evidence="2">The sequence shown here is derived from an EMBL/GenBank/DDBJ whole genome shotgun (WGS) entry which is preliminary data.</text>
</comment>
<dbReference type="Pfam" id="PF01370">
    <property type="entry name" value="Epimerase"/>
    <property type="match status" value="1"/>
</dbReference>
<dbReference type="AlphaFoldDB" id="A0A4R6JE11"/>
<dbReference type="Proteomes" id="UP000294901">
    <property type="component" value="Unassembled WGS sequence"/>
</dbReference>
<dbReference type="EMBL" id="SNWR01000002">
    <property type="protein sequence ID" value="TDO32796.1"/>
    <property type="molecule type" value="Genomic_DNA"/>
</dbReference>
<evidence type="ECO:0000313" key="2">
    <source>
        <dbReference type="EMBL" id="TDO32796.1"/>
    </source>
</evidence>
<dbReference type="InterPro" id="IPR051783">
    <property type="entry name" value="NAD(P)-dependent_oxidoreduct"/>
</dbReference>
<keyword evidence="3" id="KW-1185">Reference proteome</keyword>
<reference evidence="2 3" key="1">
    <citation type="submission" date="2019-03" db="EMBL/GenBank/DDBJ databases">
        <title>Sequencing the genomes of 1000 actinobacteria strains.</title>
        <authorList>
            <person name="Klenk H.-P."/>
        </authorList>
    </citation>
    <scope>NUCLEOTIDE SEQUENCE [LARGE SCALE GENOMIC DNA]</scope>
    <source>
        <strain evidence="2 3">DSM 43805</strain>
    </source>
</reference>
<dbReference type="PANTHER" id="PTHR48079:SF6">
    <property type="entry name" value="NAD(P)-BINDING DOMAIN-CONTAINING PROTEIN-RELATED"/>
    <property type="match status" value="1"/>
</dbReference>
<dbReference type="InterPro" id="IPR036291">
    <property type="entry name" value="NAD(P)-bd_dom_sf"/>
</dbReference>
<dbReference type="Gene3D" id="3.40.50.720">
    <property type="entry name" value="NAD(P)-binding Rossmann-like Domain"/>
    <property type="match status" value="1"/>
</dbReference>
<accession>A0A4R6JE11</accession>
<sequence>MRIFLTGGSGFAGGAILRRLVGDGHTVHALARSATAADAITSAGGLPVSGDLSDLVEPGGRPAWQQILGEVDAVVHSAAFMAFWGSDQVFVDRNLLPARALYQAAVDARVKRFVLVSAASVSTGANHDPTVDEDSGTGKANIAYSRVKLRTEQELLALPHGNTSLVVIRPPFLWGQGMTHTLQGFIDSVEAGRFSWIDGGRHMVDFCHVDNLAHSITLALDHGDHGLVCYVTDGSPRPAREFFTPLLATRGVDVSAAGSVPRAVAAPLATLMQAAAKARRSATAPPLTPWIISFMGRDRVYDITRARVRLGYRPVITVEEGLRQMAQSAQRKEAA</sequence>
<gene>
    <name evidence="2" type="ORF">C8E87_8268</name>
</gene>
<evidence type="ECO:0000313" key="3">
    <source>
        <dbReference type="Proteomes" id="UP000294901"/>
    </source>
</evidence>
<name>A0A4R6JE11_9ACTN</name>
<dbReference type="GO" id="GO:0004029">
    <property type="term" value="F:aldehyde dehydrogenase (NAD+) activity"/>
    <property type="evidence" value="ECO:0007669"/>
    <property type="project" value="TreeGrafter"/>
</dbReference>
<dbReference type="SUPFAM" id="SSF51735">
    <property type="entry name" value="NAD(P)-binding Rossmann-fold domains"/>
    <property type="match status" value="1"/>
</dbReference>
<dbReference type="InterPro" id="IPR001509">
    <property type="entry name" value="Epimerase_deHydtase"/>
</dbReference>
<dbReference type="OrthoDB" id="9801785at2"/>
<proteinExistence type="predicted"/>
<feature type="domain" description="NAD-dependent epimerase/dehydratase" evidence="1">
    <location>
        <begin position="3"/>
        <end position="225"/>
    </location>
</feature>
<dbReference type="GO" id="GO:0005737">
    <property type="term" value="C:cytoplasm"/>
    <property type="evidence" value="ECO:0007669"/>
    <property type="project" value="TreeGrafter"/>
</dbReference>
<evidence type="ECO:0000259" key="1">
    <source>
        <dbReference type="Pfam" id="PF01370"/>
    </source>
</evidence>
<dbReference type="RefSeq" id="WP_133878723.1">
    <property type="nucleotide sequence ID" value="NZ_BOMD01000091.1"/>
</dbReference>
<dbReference type="PANTHER" id="PTHR48079">
    <property type="entry name" value="PROTEIN YEEZ"/>
    <property type="match status" value="1"/>
</dbReference>
<organism evidence="2 3">
    <name type="scientific">Paractinoplanes brasiliensis</name>
    <dbReference type="NCBI Taxonomy" id="52695"/>
    <lineage>
        <taxon>Bacteria</taxon>
        <taxon>Bacillati</taxon>
        <taxon>Actinomycetota</taxon>
        <taxon>Actinomycetes</taxon>
        <taxon>Micromonosporales</taxon>
        <taxon>Micromonosporaceae</taxon>
        <taxon>Paractinoplanes</taxon>
    </lineage>
</organism>